<evidence type="ECO:0000313" key="5">
    <source>
        <dbReference type="Proteomes" id="UP001327560"/>
    </source>
</evidence>
<dbReference type="AlphaFoldDB" id="A0AAQ3KV91"/>
<evidence type="ECO:0000256" key="1">
    <source>
        <dbReference type="ARBA" id="ARBA00004123"/>
    </source>
</evidence>
<dbReference type="PANTHER" id="PTHR31917:SF59">
    <property type="entry name" value="ENT DOMAIN-CONTAINING PROTEIN"/>
    <property type="match status" value="1"/>
</dbReference>
<dbReference type="PROSITE" id="PS51138">
    <property type="entry name" value="ENT"/>
    <property type="match status" value="1"/>
</dbReference>
<organism evidence="4 5">
    <name type="scientific">Canna indica</name>
    <name type="common">Indian-shot</name>
    <dbReference type="NCBI Taxonomy" id="4628"/>
    <lineage>
        <taxon>Eukaryota</taxon>
        <taxon>Viridiplantae</taxon>
        <taxon>Streptophyta</taxon>
        <taxon>Embryophyta</taxon>
        <taxon>Tracheophyta</taxon>
        <taxon>Spermatophyta</taxon>
        <taxon>Magnoliopsida</taxon>
        <taxon>Liliopsida</taxon>
        <taxon>Zingiberales</taxon>
        <taxon>Cannaceae</taxon>
        <taxon>Canna</taxon>
    </lineage>
</organism>
<feature type="domain" description="ENT" evidence="3">
    <location>
        <begin position="330"/>
        <end position="387"/>
    </location>
</feature>
<dbReference type="PANTHER" id="PTHR31917">
    <property type="entry name" value="AGENET DOMAIN-CONTAINING PROTEIN-RELATED"/>
    <property type="match status" value="1"/>
</dbReference>
<dbReference type="InterPro" id="IPR008395">
    <property type="entry name" value="Agenet-like_dom"/>
</dbReference>
<dbReference type="SMART" id="SM01191">
    <property type="entry name" value="ENT"/>
    <property type="match status" value="1"/>
</dbReference>
<dbReference type="EMBL" id="CP136896">
    <property type="protein sequence ID" value="WOL15265.1"/>
    <property type="molecule type" value="Genomic_DNA"/>
</dbReference>
<evidence type="ECO:0000313" key="4">
    <source>
        <dbReference type="EMBL" id="WOL15265.1"/>
    </source>
</evidence>
<dbReference type="GO" id="GO:0005634">
    <property type="term" value="C:nucleus"/>
    <property type="evidence" value="ECO:0007669"/>
    <property type="project" value="UniProtKB-SubCell"/>
</dbReference>
<protein>
    <recommendedName>
        <fullName evidence="3">ENT domain-containing protein</fullName>
    </recommendedName>
</protein>
<proteinExistence type="predicted"/>
<dbReference type="Gene3D" id="1.10.1240.40">
    <property type="entry name" value="ENT domain"/>
    <property type="match status" value="1"/>
</dbReference>
<gene>
    <name evidence="4" type="ORF">Cni_G24046</name>
</gene>
<dbReference type="Gene3D" id="2.30.30.140">
    <property type="match status" value="1"/>
</dbReference>
<name>A0AAQ3KV91_9LILI</name>
<evidence type="ECO:0000256" key="2">
    <source>
        <dbReference type="ARBA" id="ARBA00023242"/>
    </source>
</evidence>
<dbReference type="Proteomes" id="UP001327560">
    <property type="component" value="Chromosome 7"/>
</dbReference>
<sequence length="387" mass="43509">MRFKEGKGVEVLRRKEDQFDSWFPAKILSVHGSTYTVRYKLFLTSLGEPVVETVNVEDVRPRPPVLNVKEQWVAGEVAEVLDLYAWRVGKVVKLLKNNRVVIKLCGSIQLKEYYVSDIRVPQAWQNDQWTMTGKGCGGTQFGSVKVHTSSKHVRKLDCGASQGIEFKQAPAVERSKQKHGQISISIMKRNLDPHCGFSPVVLDRVMDRKRKPNEDIPHKLAKRALHKKVGVMPFSKDIVTENFLHKSIKATDKGYAYNHLARASSIPLQDAEENNECSVASCSGNEYPGYTNQNLEKHPKDTAFNSFGDAMSICPLDGGREYQSKTGDEIAVNVHTLELQAYQSTMQALHASGPLSWEQESLLTNLRLSLNISNEEHLLHLKQLLSA</sequence>
<dbReference type="SMART" id="SM00743">
    <property type="entry name" value="Agenet"/>
    <property type="match status" value="2"/>
</dbReference>
<dbReference type="InterPro" id="IPR014002">
    <property type="entry name" value="Agenet_dom_plant"/>
</dbReference>
<accession>A0AAQ3KV91</accession>
<dbReference type="InterPro" id="IPR036142">
    <property type="entry name" value="ENT_dom-like_sf"/>
</dbReference>
<keyword evidence="5" id="KW-1185">Reference proteome</keyword>
<dbReference type="InterPro" id="IPR005491">
    <property type="entry name" value="ENT_dom"/>
</dbReference>
<comment type="subcellular location">
    <subcellularLocation>
        <location evidence="1">Nucleus</location>
    </subcellularLocation>
</comment>
<dbReference type="SUPFAM" id="SSF158639">
    <property type="entry name" value="ENT-like"/>
    <property type="match status" value="1"/>
</dbReference>
<keyword evidence="2" id="KW-0539">Nucleus</keyword>
<evidence type="ECO:0000259" key="3">
    <source>
        <dbReference type="PROSITE" id="PS51138"/>
    </source>
</evidence>
<dbReference type="Pfam" id="PF05641">
    <property type="entry name" value="Agenet"/>
    <property type="match status" value="1"/>
</dbReference>
<reference evidence="4 5" key="1">
    <citation type="submission" date="2023-10" db="EMBL/GenBank/DDBJ databases">
        <title>Chromosome-scale genome assembly provides insights into flower coloration mechanisms of Canna indica.</title>
        <authorList>
            <person name="Li C."/>
        </authorList>
    </citation>
    <scope>NUCLEOTIDE SEQUENCE [LARGE SCALE GENOMIC DNA]</scope>
    <source>
        <tissue evidence="4">Flower</tissue>
    </source>
</reference>
<dbReference type="Pfam" id="PF03735">
    <property type="entry name" value="ENT"/>
    <property type="match status" value="1"/>
</dbReference>
<dbReference type="CDD" id="cd20405">
    <property type="entry name" value="Tudor_Agenet_AtDUF_rpt1_3"/>
    <property type="match status" value="1"/>
</dbReference>